<evidence type="ECO:0000256" key="3">
    <source>
        <dbReference type="ARBA" id="ARBA00022737"/>
    </source>
</evidence>
<evidence type="ECO:0000313" key="5">
    <source>
        <dbReference type="EMBL" id="GIJ43821.1"/>
    </source>
</evidence>
<name>A0A8J3YH20_9ACTN</name>
<dbReference type="InterPro" id="IPR002151">
    <property type="entry name" value="Kinesin_light"/>
</dbReference>
<keyword evidence="3" id="KW-0677">Repeat</keyword>
<keyword evidence="4" id="KW-0802">TPR repeat</keyword>
<dbReference type="SUPFAM" id="SSF48452">
    <property type="entry name" value="TPR-like"/>
    <property type="match status" value="3"/>
</dbReference>
<dbReference type="PANTHER" id="PTHR45783:SF3">
    <property type="entry name" value="KINESIN LIGHT CHAIN"/>
    <property type="match status" value="1"/>
</dbReference>
<dbReference type="GO" id="GO:0019894">
    <property type="term" value="F:kinesin binding"/>
    <property type="evidence" value="ECO:0007669"/>
    <property type="project" value="TreeGrafter"/>
</dbReference>
<keyword evidence="2" id="KW-0963">Cytoplasm</keyword>
<dbReference type="Proteomes" id="UP000619260">
    <property type="component" value="Unassembled WGS sequence"/>
</dbReference>
<dbReference type="GO" id="GO:0007018">
    <property type="term" value="P:microtubule-based movement"/>
    <property type="evidence" value="ECO:0007669"/>
    <property type="project" value="TreeGrafter"/>
</dbReference>
<keyword evidence="6" id="KW-1185">Reference proteome</keyword>
<comment type="subcellular location">
    <subcellularLocation>
        <location evidence="1">Cytoplasm</location>
    </subcellularLocation>
</comment>
<evidence type="ECO:0000256" key="4">
    <source>
        <dbReference type="ARBA" id="ARBA00022803"/>
    </source>
</evidence>
<comment type="caution">
    <text evidence="5">The sequence shown here is derived from an EMBL/GenBank/DDBJ whole genome shotgun (WGS) entry which is preliminary data.</text>
</comment>
<dbReference type="AlphaFoldDB" id="A0A8J3YH20"/>
<dbReference type="Pfam" id="PF13374">
    <property type="entry name" value="TPR_10"/>
    <property type="match status" value="1"/>
</dbReference>
<evidence type="ECO:0000256" key="2">
    <source>
        <dbReference type="ARBA" id="ARBA00022490"/>
    </source>
</evidence>
<protein>
    <recommendedName>
        <fullName evidence="7">Tetratricopeptide repeat protein</fullName>
    </recommendedName>
</protein>
<dbReference type="GO" id="GO:0005871">
    <property type="term" value="C:kinesin complex"/>
    <property type="evidence" value="ECO:0007669"/>
    <property type="project" value="InterPro"/>
</dbReference>
<evidence type="ECO:0000256" key="1">
    <source>
        <dbReference type="ARBA" id="ARBA00004496"/>
    </source>
</evidence>
<accession>A0A8J3YH20</accession>
<dbReference type="EMBL" id="BOPF01000002">
    <property type="protein sequence ID" value="GIJ43821.1"/>
    <property type="molecule type" value="Genomic_DNA"/>
</dbReference>
<dbReference type="Gene3D" id="1.25.40.10">
    <property type="entry name" value="Tetratricopeptide repeat domain"/>
    <property type="match status" value="2"/>
</dbReference>
<dbReference type="RefSeq" id="WP_203897365.1">
    <property type="nucleotide sequence ID" value="NZ_BOPF01000002.1"/>
</dbReference>
<sequence>MNGRARRRLRLARYWIHAGDLDEAAVHARHALRLALRGPDDLLADAAVTAARIERDRDRPGAALEALRRAGSVLTDDVSRGRVLVEVADLHRRAARYPQAAAALSDARERLRTAAPLMRAALSMMDGIVAKETGAFEAAAAHYAEAGRLLALGGGTAGDDAALAHNLAGLAHARRSWVEAEGHARRAVALRRADRGSSTVDVAQDVAVLGAALAGQRRFDEARALFHEAMRACARAHPPRRYEIAVHLHNLAGIDHVEGRTADAERRYRQALAVKEELLGPDHPEIAAIAHNLARLLRTPESAALVRRASAIVAERCPPTHPVAVALRRLG</sequence>
<reference evidence="5" key="1">
    <citation type="submission" date="2021-01" db="EMBL/GenBank/DDBJ databases">
        <title>Whole genome shotgun sequence of Virgisporangium aliadipatigenens NBRC 105644.</title>
        <authorList>
            <person name="Komaki H."/>
            <person name="Tamura T."/>
        </authorList>
    </citation>
    <scope>NUCLEOTIDE SEQUENCE</scope>
    <source>
        <strain evidence="5">NBRC 105644</strain>
    </source>
</reference>
<evidence type="ECO:0008006" key="7">
    <source>
        <dbReference type="Google" id="ProtNLM"/>
    </source>
</evidence>
<dbReference type="InterPro" id="IPR011990">
    <property type="entry name" value="TPR-like_helical_dom_sf"/>
</dbReference>
<dbReference type="PANTHER" id="PTHR45783">
    <property type="entry name" value="KINESIN LIGHT CHAIN"/>
    <property type="match status" value="1"/>
</dbReference>
<evidence type="ECO:0000313" key="6">
    <source>
        <dbReference type="Proteomes" id="UP000619260"/>
    </source>
</evidence>
<dbReference type="Pfam" id="PF13424">
    <property type="entry name" value="TPR_12"/>
    <property type="match status" value="1"/>
</dbReference>
<dbReference type="GO" id="GO:0005737">
    <property type="term" value="C:cytoplasm"/>
    <property type="evidence" value="ECO:0007669"/>
    <property type="project" value="UniProtKB-SubCell"/>
</dbReference>
<proteinExistence type="predicted"/>
<organism evidence="5 6">
    <name type="scientific">Virgisporangium aliadipatigenens</name>
    <dbReference type="NCBI Taxonomy" id="741659"/>
    <lineage>
        <taxon>Bacteria</taxon>
        <taxon>Bacillati</taxon>
        <taxon>Actinomycetota</taxon>
        <taxon>Actinomycetes</taxon>
        <taxon>Micromonosporales</taxon>
        <taxon>Micromonosporaceae</taxon>
        <taxon>Virgisporangium</taxon>
    </lineage>
</organism>
<gene>
    <name evidence="5" type="ORF">Val02_07070</name>
</gene>